<dbReference type="Gene3D" id="1.10.340.70">
    <property type="match status" value="1"/>
</dbReference>
<organism evidence="1">
    <name type="scientific">Sesamum angustifolium</name>
    <dbReference type="NCBI Taxonomy" id="2727405"/>
    <lineage>
        <taxon>Eukaryota</taxon>
        <taxon>Viridiplantae</taxon>
        <taxon>Streptophyta</taxon>
        <taxon>Embryophyta</taxon>
        <taxon>Tracheophyta</taxon>
        <taxon>Spermatophyta</taxon>
        <taxon>Magnoliopsida</taxon>
        <taxon>eudicotyledons</taxon>
        <taxon>Gunneridae</taxon>
        <taxon>Pentapetalae</taxon>
        <taxon>asterids</taxon>
        <taxon>lamiids</taxon>
        <taxon>Lamiales</taxon>
        <taxon>Pedaliaceae</taxon>
        <taxon>Sesamum</taxon>
    </lineage>
</organism>
<sequence length="240" mass="27710">PERVEIEVVVRFDFPTTDNEAEYEALIIGLEMALEAEAPRGENTRADALSKFRTVITTVKKRKITVKIRDRSSIEEVEAIQWVEEKRSWKSDIEEYLVHGIEPTNPIVAKTLKLRVNRFTMLKGDLSLAQKVTRQGYFWPTLVKDAMEFTKKCQSCQRERKLWNGARNKNPKNFTIVGNPQANGQTEVSNSILLQHLKTRMDGAKGSLVEELLGVLWLIGQRLEQRQERHQFAWSMGQKK</sequence>
<evidence type="ECO:0008006" key="2">
    <source>
        <dbReference type="Google" id="ProtNLM"/>
    </source>
</evidence>
<dbReference type="AlphaFoldDB" id="A0AAW2PPX3"/>
<accession>A0AAW2PPX3</accession>
<dbReference type="EMBL" id="JACGWK010000004">
    <property type="protein sequence ID" value="KAL0358275.1"/>
    <property type="molecule type" value="Genomic_DNA"/>
</dbReference>
<gene>
    <name evidence="1" type="ORF">Sangu_0676900</name>
</gene>
<dbReference type="PANTHER" id="PTHR48475:SF1">
    <property type="entry name" value="RNASE H TYPE-1 DOMAIN-CONTAINING PROTEIN"/>
    <property type="match status" value="1"/>
</dbReference>
<protein>
    <recommendedName>
        <fullName evidence="2">Integrase zinc-binding domain-containing protein</fullName>
    </recommendedName>
</protein>
<feature type="non-terminal residue" evidence="1">
    <location>
        <position position="1"/>
    </location>
</feature>
<reference evidence="1" key="2">
    <citation type="journal article" date="2024" name="Plant">
        <title>Genomic evolution and insights into agronomic trait innovations of Sesamum species.</title>
        <authorList>
            <person name="Miao H."/>
            <person name="Wang L."/>
            <person name="Qu L."/>
            <person name="Liu H."/>
            <person name="Sun Y."/>
            <person name="Le M."/>
            <person name="Wang Q."/>
            <person name="Wei S."/>
            <person name="Zheng Y."/>
            <person name="Lin W."/>
            <person name="Duan Y."/>
            <person name="Cao H."/>
            <person name="Xiong S."/>
            <person name="Wang X."/>
            <person name="Wei L."/>
            <person name="Li C."/>
            <person name="Ma Q."/>
            <person name="Ju M."/>
            <person name="Zhao R."/>
            <person name="Li G."/>
            <person name="Mu C."/>
            <person name="Tian Q."/>
            <person name="Mei H."/>
            <person name="Zhang T."/>
            <person name="Gao T."/>
            <person name="Zhang H."/>
        </authorList>
    </citation>
    <scope>NUCLEOTIDE SEQUENCE</scope>
    <source>
        <strain evidence="1">G01</strain>
    </source>
</reference>
<reference evidence="1" key="1">
    <citation type="submission" date="2020-06" db="EMBL/GenBank/DDBJ databases">
        <authorList>
            <person name="Li T."/>
            <person name="Hu X."/>
            <person name="Zhang T."/>
            <person name="Song X."/>
            <person name="Zhang H."/>
            <person name="Dai N."/>
            <person name="Sheng W."/>
            <person name="Hou X."/>
            <person name="Wei L."/>
        </authorList>
    </citation>
    <scope>NUCLEOTIDE SEQUENCE</scope>
    <source>
        <strain evidence="1">G01</strain>
        <tissue evidence="1">Leaf</tissue>
    </source>
</reference>
<dbReference type="PANTHER" id="PTHR48475">
    <property type="entry name" value="RIBONUCLEASE H"/>
    <property type="match status" value="1"/>
</dbReference>
<proteinExistence type="predicted"/>
<evidence type="ECO:0000313" key="1">
    <source>
        <dbReference type="EMBL" id="KAL0358275.1"/>
    </source>
</evidence>
<name>A0AAW2PPX3_9LAMI</name>
<comment type="caution">
    <text evidence="1">The sequence shown here is derived from an EMBL/GenBank/DDBJ whole genome shotgun (WGS) entry which is preliminary data.</text>
</comment>